<dbReference type="Pfam" id="PF21743">
    <property type="entry name" value="PTM_DIR17_Tudor"/>
    <property type="match status" value="1"/>
</dbReference>
<protein>
    <submittedName>
        <fullName evidence="10">Nucleosome-remodeling factor subunit BPTF</fullName>
    </submittedName>
</protein>
<dbReference type="PANTHER" id="PTHR46508:SF1">
    <property type="entry name" value="PHD FINGER FAMILY PROTEIN"/>
    <property type="match status" value="1"/>
</dbReference>
<dbReference type="SMART" id="SM00249">
    <property type="entry name" value="PHD"/>
    <property type="match status" value="2"/>
</dbReference>
<feature type="domain" description="PHD-type" evidence="8">
    <location>
        <begin position="429"/>
        <end position="476"/>
    </location>
</feature>
<dbReference type="CDD" id="cd15489">
    <property type="entry name" value="PHD_SF"/>
    <property type="match status" value="1"/>
</dbReference>
<comment type="caution">
    <text evidence="10">The sequence shown here is derived from an EMBL/GenBank/DDBJ whole genome shotgun (WGS) entry which is preliminary data.</text>
</comment>
<dbReference type="GO" id="GO:0005634">
    <property type="term" value="C:nucleus"/>
    <property type="evidence" value="ECO:0007669"/>
    <property type="project" value="UniProtKB-SubCell"/>
</dbReference>
<dbReference type="OrthoDB" id="784962at2759"/>
<dbReference type="InterPro" id="IPR011011">
    <property type="entry name" value="Znf_FYVE_PHD"/>
</dbReference>
<keyword evidence="5" id="KW-0539">Nucleus</keyword>
<keyword evidence="3 6" id="KW-0863">Zinc-finger</keyword>
<dbReference type="InterPro" id="IPR019787">
    <property type="entry name" value="Znf_PHD-finger"/>
</dbReference>
<dbReference type="InterPro" id="IPR019786">
    <property type="entry name" value="Zinc_finger_PHD-type_CS"/>
</dbReference>
<dbReference type="Pfam" id="PF00628">
    <property type="entry name" value="PHD"/>
    <property type="match status" value="1"/>
</dbReference>
<dbReference type="CDD" id="cd20401">
    <property type="entry name" value="Tudor_AtPTM-like"/>
    <property type="match status" value="1"/>
</dbReference>
<evidence type="ECO:0000256" key="7">
    <source>
        <dbReference type="SAM" id="MobiDB-lite"/>
    </source>
</evidence>
<dbReference type="Pfam" id="PF24294">
    <property type="entry name" value="Chromo_PTM"/>
    <property type="match status" value="1"/>
</dbReference>
<dbReference type="PROSITE" id="PS50016">
    <property type="entry name" value="ZF_PHD_2"/>
    <property type="match status" value="1"/>
</dbReference>
<dbReference type="GO" id="GO:0008270">
    <property type="term" value="F:zinc ion binding"/>
    <property type="evidence" value="ECO:0007669"/>
    <property type="project" value="UniProtKB-KW"/>
</dbReference>
<dbReference type="Pfam" id="PF15612">
    <property type="entry name" value="WHIM1"/>
    <property type="match status" value="1"/>
</dbReference>
<dbReference type="PROSITE" id="PS01359">
    <property type="entry name" value="ZF_PHD_1"/>
    <property type="match status" value="1"/>
</dbReference>
<evidence type="ECO:0000313" key="11">
    <source>
        <dbReference type="Proteomes" id="UP000516437"/>
    </source>
</evidence>
<evidence type="ECO:0000259" key="9">
    <source>
        <dbReference type="PROSITE" id="PS50827"/>
    </source>
</evidence>
<dbReference type="PANTHER" id="PTHR46508">
    <property type="entry name" value="PHD FINGER FAMILY PROTEIN"/>
    <property type="match status" value="1"/>
</dbReference>
<dbReference type="InterPro" id="IPR013083">
    <property type="entry name" value="Znf_RING/FYVE/PHD"/>
</dbReference>
<dbReference type="InterPro" id="IPR056618">
    <property type="entry name" value="Chromo_PTM"/>
</dbReference>
<evidence type="ECO:0000256" key="4">
    <source>
        <dbReference type="ARBA" id="ARBA00022833"/>
    </source>
</evidence>
<evidence type="ECO:0000256" key="3">
    <source>
        <dbReference type="ARBA" id="ARBA00022771"/>
    </source>
</evidence>
<dbReference type="EMBL" id="RXIC02000019">
    <property type="protein sequence ID" value="KAB1227333.1"/>
    <property type="molecule type" value="Genomic_DNA"/>
</dbReference>
<keyword evidence="4" id="KW-0862">Zinc</keyword>
<dbReference type="Gene3D" id="3.30.40.10">
    <property type="entry name" value="Zinc/RING finger domain, C3HC4 (zinc finger)"/>
    <property type="match status" value="2"/>
</dbReference>
<dbReference type="GO" id="GO:0000785">
    <property type="term" value="C:chromatin"/>
    <property type="evidence" value="ECO:0007669"/>
    <property type="project" value="UniProtKB-ARBA"/>
</dbReference>
<gene>
    <name evidence="10" type="ORF">CJ030_MR1G022095</name>
</gene>
<feature type="region of interest" description="Disordered" evidence="7">
    <location>
        <begin position="143"/>
        <end position="166"/>
    </location>
</feature>
<feature type="domain" description="DDT" evidence="9">
    <location>
        <begin position="202"/>
        <end position="262"/>
    </location>
</feature>
<dbReference type="PROSITE" id="PS50827">
    <property type="entry name" value="DDT"/>
    <property type="match status" value="1"/>
</dbReference>
<evidence type="ECO:0000256" key="2">
    <source>
        <dbReference type="ARBA" id="ARBA00022723"/>
    </source>
</evidence>
<evidence type="ECO:0000313" key="10">
    <source>
        <dbReference type="EMBL" id="KAB1227333.1"/>
    </source>
</evidence>
<proteinExistence type="predicted"/>
<dbReference type="Proteomes" id="UP000516437">
    <property type="component" value="Chromosome 1"/>
</dbReference>
<dbReference type="InterPro" id="IPR047365">
    <property type="entry name" value="Tudor_AtPTM-like"/>
</dbReference>
<feature type="region of interest" description="Disordered" evidence="7">
    <location>
        <begin position="1"/>
        <end position="32"/>
    </location>
</feature>
<evidence type="ECO:0000259" key="8">
    <source>
        <dbReference type="PROSITE" id="PS50016"/>
    </source>
</evidence>
<evidence type="ECO:0000256" key="5">
    <source>
        <dbReference type="ARBA" id="ARBA00023242"/>
    </source>
</evidence>
<dbReference type="Pfam" id="PF02791">
    <property type="entry name" value="DDT"/>
    <property type="match status" value="1"/>
</dbReference>
<evidence type="ECO:0000256" key="1">
    <source>
        <dbReference type="ARBA" id="ARBA00004123"/>
    </source>
</evidence>
<dbReference type="SMART" id="SM00571">
    <property type="entry name" value="DDT"/>
    <property type="match status" value="1"/>
</dbReference>
<sequence>MEPPVARSRGRPRKRRRDEAENTIPGPETKNRAVETKPLALVGRFVLKEFEGSGIFLGKVVHYDQGLYRVNYEDGDCEDLESREIRGFVLGDNDFDDDLGRRKKKLEELISKISANNKRESDKKILESTNAGDKVETSILSEVSGGLTTEDDGEEVEGDADSSTDSCEYVRDGDIDLGFDLETPPIPPPELPPSSGTIGVPEQYVSYLFSVYGFLRSFSIPLFLSPFTLDDFVGSLNCCVANTLLDAVHVVLMRTLRRHLETLSSDGFELASKCLRCSDWSLLDTLTWPVYVVHYLTIMGYTRGPEWSGFYDEVLVSEYYSLPAGRKLTILQILCDDVLDSAEIRAEIDMREESEVGLDYDTEATNSQENGPRRVHPRYSKTSACKEREAMEIISETHKMKSPGNLNASGFKSTKQDLDADDVDMDRNGDECRLCGMDGMLLCCDGCPSAYHSRCIGVMKMFIPDGPWYCSECTIDKIGPPIAIGTSLKGAKVFGIDLYERIFLGACNHLLVLRSSINTKPCFRYYNQNDIPKVLGVLCSSVQHTALYLEMCKAILQYWSIPESVFSLPVMNETRINVASLKQDANFSTVSLPPGAEKQQVLATIGDENFCIVAYINNYIHGDFAASAAARLAVLSSEETRVSEAHASENSRKVASSNNLLQAKAFSLTASRFFWPSSEKKLVEVPRERCGWCLSCKASVSSKRGCMLNHACLCATKGAMKTLANLRPIKSGEGGLASIATYILYLEESLRGLMVGPFRSASYRKQWHKRVEQASTCRALKALLLELEEHISIIALSGDWVKLVDGLLAESSVIQSAPCTVGTTQRRGLGGRRNRKQSSTSEMTANGCPDQSFDWWRGGKLSKLIFQKAILPCCVVKKTARQGGWRKISGIDYADSSEIPKRSRQLVWRAAVEMSKNASQLALQVRYLDFHLRWSDLLRPEQNLLDGKGVDTEASAFRNAILCDKKIMENKITYAVAFGNQKHLPSRVMKNIIEIDQGQDGKAKYWFSESRIPLYLIKEYGETVDKEFLPSVEEPLNVSSKLQRGCLKGSHRDVFFYLTCKRDKLDVCSCPSCYCHQGCTVRSTMCMNEEVEFLIMCKHCYHRKAIAHKQSSNESPTTPLALQERECPNLMTVTKVGRSTCNNQLSASVRTQDTHSELKQASSDSSLANKSRRRLCSWGIIWKKKNNEDSGIDFRLKNILLKGSLDVHRLEPVCHLCNKPYRSDLMYICCETCKKWYHAEAVELEESKIFDVVGFKCCRCRRIRSPVCPYMDHKDKLPEGKKTRSRDMKLGLGVDSDSGMISQFKECKSATPLLPMEVACKQESKEFEPATPVFPMGDVLTQEFIEWESGALLYPKEEGSKEESDPLLLPLASVELITEHNPDLDTEWNTATGPGPQKLPVRRHAKREGDADGLSACNFLQAELRPSEEQSSPQAEVDVENEMMLDYEGFNYEDMEFEPQTYFSVSELLASDDVGPCDGVDDTSGDCSGSLENAYGCPVGGVRIRNLPPIFLVRFVGYRYTETAPLGLSHHLGKPVGGVVIVVNGNSWP</sequence>
<evidence type="ECO:0000256" key="6">
    <source>
        <dbReference type="PROSITE-ProRule" id="PRU00146"/>
    </source>
</evidence>
<dbReference type="InterPro" id="IPR001965">
    <property type="entry name" value="Znf_PHD"/>
</dbReference>
<dbReference type="InterPro" id="IPR028942">
    <property type="entry name" value="WHIM1_dom"/>
</dbReference>
<reference evidence="10 11" key="1">
    <citation type="journal article" date="2019" name="Plant Biotechnol. J.">
        <title>The red bayberry genome and genetic basis of sex determination.</title>
        <authorList>
            <person name="Jia H.M."/>
            <person name="Jia H.J."/>
            <person name="Cai Q.L."/>
            <person name="Wang Y."/>
            <person name="Zhao H.B."/>
            <person name="Yang W.F."/>
            <person name="Wang G.Y."/>
            <person name="Li Y.H."/>
            <person name="Zhan D.L."/>
            <person name="Shen Y.T."/>
            <person name="Niu Q.F."/>
            <person name="Chang L."/>
            <person name="Qiu J."/>
            <person name="Zhao L."/>
            <person name="Xie H.B."/>
            <person name="Fu W.Y."/>
            <person name="Jin J."/>
            <person name="Li X.W."/>
            <person name="Jiao Y."/>
            <person name="Zhou C.C."/>
            <person name="Tu T."/>
            <person name="Chai C.Y."/>
            <person name="Gao J.L."/>
            <person name="Fan L.J."/>
            <person name="van de Weg E."/>
            <person name="Wang J.Y."/>
            <person name="Gao Z.S."/>
        </authorList>
    </citation>
    <scope>NUCLEOTIDE SEQUENCE [LARGE SCALE GENOMIC DNA]</scope>
    <source>
        <tissue evidence="10">Leaves</tissue>
    </source>
</reference>
<comment type="subcellular location">
    <subcellularLocation>
        <location evidence="1">Nucleus</location>
    </subcellularLocation>
</comment>
<name>A0A6A1WRT4_9ROSI</name>
<accession>A0A6A1WRT4</accession>
<organism evidence="10 11">
    <name type="scientific">Morella rubra</name>
    <name type="common">Chinese bayberry</name>
    <dbReference type="NCBI Taxonomy" id="262757"/>
    <lineage>
        <taxon>Eukaryota</taxon>
        <taxon>Viridiplantae</taxon>
        <taxon>Streptophyta</taxon>
        <taxon>Embryophyta</taxon>
        <taxon>Tracheophyta</taxon>
        <taxon>Spermatophyta</taxon>
        <taxon>Magnoliopsida</taxon>
        <taxon>eudicotyledons</taxon>
        <taxon>Gunneridae</taxon>
        <taxon>Pentapetalae</taxon>
        <taxon>rosids</taxon>
        <taxon>fabids</taxon>
        <taxon>Fagales</taxon>
        <taxon>Myricaceae</taxon>
        <taxon>Morella</taxon>
    </lineage>
</organism>
<dbReference type="SUPFAM" id="SSF57903">
    <property type="entry name" value="FYVE/PHD zinc finger"/>
    <property type="match status" value="2"/>
</dbReference>
<dbReference type="InterPro" id="IPR018501">
    <property type="entry name" value="DDT_dom"/>
</dbReference>
<feature type="compositionally biased region" description="Acidic residues" evidence="7">
    <location>
        <begin position="149"/>
        <end position="162"/>
    </location>
</feature>
<keyword evidence="11" id="KW-1185">Reference proteome</keyword>
<feature type="region of interest" description="Disordered" evidence="7">
    <location>
        <begin position="825"/>
        <end position="846"/>
    </location>
</feature>
<keyword evidence="2" id="KW-0479">Metal-binding</keyword>